<dbReference type="SMART" id="SM00228">
    <property type="entry name" value="PDZ"/>
    <property type="match status" value="1"/>
</dbReference>
<dbReference type="PROSITE" id="PS51306">
    <property type="entry name" value="ASD1"/>
    <property type="match status" value="1"/>
</dbReference>
<dbReference type="GO" id="GO:0043296">
    <property type="term" value="C:apical junction complex"/>
    <property type="evidence" value="ECO:0007669"/>
    <property type="project" value="TreeGrafter"/>
</dbReference>
<dbReference type="InterPro" id="IPR014799">
    <property type="entry name" value="ASD2_dom"/>
</dbReference>
<evidence type="ECO:0000256" key="9">
    <source>
        <dbReference type="PROSITE-ProRule" id="PRU00637"/>
    </source>
</evidence>
<feature type="compositionally biased region" description="Low complexity" evidence="11">
    <location>
        <begin position="1315"/>
        <end position="1332"/>
    </location>
</feature>
<dbReference type="GO" id="GO:0030864">
    <property type="term" value="C:cortical actin cytoskeleton"/>
    <property type="evidence" value="ECO:0007669"/>
    <property type="project" value="TreeGrafter"/>
</dbReference>
<dbReference type="GO" id="GO:0051015">
    <property type="term" value="F:actin filament binding"/>
    <property type="evidence" value="ECO:0007669"/>
    <property type="project" value="InterPro"/>
</dbReference>
<feature type="compositionally biased region" description="Polar residues" evidence="11">
    <location>
        <begin position="575"/>
        <end position="586"/>
    </location>
</feature>
<evidence type="ECO:0000256" key="2">
    <source>
        <dbReference type="ARBA" id="ARBA00006469"/>
    </source>
</evidence>
<feature type="compositionally biased region" description="Polar residues" evidence="11">
    <location>
        <begin position="794"/>
        <end position="831"/>
    </location>
</feature>
<feature type="compositionally biased region" description="Basic and acidic residues" evidence="11">
    <location>
        <begin position="985"/>
        <end position="994"/>
    </location>
</feature>
<feature type="compositionally biased region" description="Basic and acidic residues" evidence="11">
    <location>
        <begin position="1127"/>
        <end position="1143"/>
    </location>
</feature>
<feature type="compositionally biased region" description="Polar residues" evidence="11">
    <location>
        <begin position="914"/>
        <end position="929"/>
    </location>
</feature>
<keyword evidence="7 9" id="KW-0009">Actin-binding</keyword>
<feature type="compositionally biased region" description="Polar residues" evidence="11">
    <location>
        <begin position="504"/>
        <end position="520"/>
    </location>
</feature>
<evidence type="ECO:0000256" key="6">
    <source>
        <dbReference type="ARBA" id="ARBA00022701"/>
    </source>
</evidence>
<dbReference type="GO" id="GO:0016324">
    <property type="term" value="C:apical plasma membrane"/>
    <property type="evidence" value="ECO:0007669"/>
    <property type="project" value="TreeGrafter"/>
</dbReference>
<dbReference type="InterPro" id="IPR014800">
    <property type="entry name" value="ASD1_dom"/>
</dbReference>
<evidence type="ECO:0000256" key="5">
    <source>
        <dbReference type="ARBA" id="ARBA00022553"/>
    </source>
</evidence>
<keyword evidence="6" id="KW-0493">Microtubule</keyword>
<accession>A0AAV6S9V9</accession>
<evidence type="ECO:0000256" key="8">
    <source>
        <dbReference type="ARBA" id="ARBA00023212"/>
    </source>
</evidence>
<feature type="region of interest" description="Disordered" evidence="11">
    <location>
        <begin position="49"/>
        <end position="322"/>
    </location>
</feature>
<feature type="region of interest" description="Disordered" evidence="11">
    <location>
        <begin position="1613"/>
        <end position="1634"/>
    </location>
</feature>
<keyword evidence="16" id="KW-1185">Reference proteome</keyword>
<dbReference type="PROSITE" id="PS51307">
    <property type="entry name" value="ASD2"/>
    <property type="match status" value="1"/>
</dbReference>
<evidence type="ECO:0000256" key="1">
    <source>
        <dbReference type="ARBA" id="ARBA00004245"/>
    </source>
</evidence>
<feature type="region of interest" description="Disordered" evidence="11">
    <location>
        <begin position="1541"/>
        <end position="1566"/>
    </location>
</feature>
<feature type="compositionally biased region" description="Polar residues" evidence="11">
    <location>
        <begin position="1037"/>
        <end position="1046"/>
    </location>
</feature>
<keyword evidence="3" id="KW-0217">Developmental protein</keyword>
<feature type="domain" description="ASD2" evidence="14">
    <location>
        <begin position="1570"/>
        <end position="1860"/>
    </location>
</feature>
<dbReference type="GO" id="GO:0005874">
    <property type="term" value="C:microtubule"/>
    <property type="evidence" value="ECO:0007669"/>
    <property type="project" value="UniProtKB-KW"/>
</dbReference>
<feature type="compositionally biased region" description="Basic and acidic residues" evidence="11">
    <location>
        <begin position="1300"/>
        <end position="1309"/>
    </location>
</feature>
<dbReference type="GO" id="GO:0007015">
    <property type="term" value="P:actin filament organization"/>
    <property type="evidence" value="ECO:0007669"/>
    <property type="project" value="TreeGrafter"/>
</dbReference>
<keyword evidence="8" id="KW-0206">Cytoskeleton</keyword>
<feature type="domain" description="ASD1" evidence="13">
    <location>
        <begin position="1053"/>
        <end position="1146"/>
    </location>
</feature>
<comment type="similarity">
    <text evidence="2">Belongs to the shroom family.</text>
</comment>
<evidence type="ECO:0000256" key="3">
    <source>
        <dbReference type="ARBA" id="ARBA00022473"/>
    </source>
</evidence>
<organism evidence="15 16">
    <name type="scientific">Solea senegalensis</name>
    <name type="common">Senegalese sole</name>
    <dbReference type="NCBI Taxonomy" id="28829"/>
    <lineage>
        <taxon>Eukaryota</taxon>
        <taxon>Metazoa</taxon>
        <taxon>Chordata</taxon>
        <taxon>Craniata</taxon>
        <taxon>Vertebrata</taxon>
        <taxon>Euteleostomi</taxon>
        <taxon>Actinopterygii</taxon>
        <taxon>Neopterygii</taxon>
        <taxon>Teleostei</taxon>
        <taxon>Neoteleostei</taxon>
        <taxon>Acanthomorphata</taxon>
        <taxon>Carangaria</taxon>
        <taxon>Pleuronectiformes</taxon>
        <taxon>Pleuronectoidei</taxon>
        <taxon>Soleidae</taxon>
        <taxon>Solea</taxon>
    </lineage>
</organism>
<proteinExistence type="inferred from homology"/>
<dbReference type="InterPro" id="IPR001478">
    <property type="entry name" value="PDZ"/>
</dbReference>
<evidence type="ECO:0000256" key="4">
    <source>
        <dbReference type="ARBA" id="ARBA00022490"/>
    </source>
</evidence>
<dbReference type="PANTHER" id="PTHR15012">
    <property type="entry name" value="APICAL PROTEIN/SHROOM-RELATED"/>
    <property type="match status" value="1"/>
</dbReference>
<comment type="caution">
    <text evidence="15">The sequence shown here is derived from an EMBL/GenBank/DDBJ whole genome shotgun (WGS) entry which is preliminary data.</text>
</comment>
<feature type="region of interest" description="Disordered" evidence="11">
    <location>
        <begin position="1070"/>
        <end position="1459"/>
    </location>
</feature>
<feature type="region of interest" description="Disordered" evidence="11">
    <location>
        <begin position="1017"/>
        <end position="1046"/>
    </location>
</feature>
<feature type="region of interest" description="Disordered" evidence="11">
    <location>
        <begin position="664"/>
        <end position="831"/>
    </location>
</feature>
<evidence type="ECO:0000256" key="10">
    <source>
        <dbReference type="SAM" id="Coils"/>
    </source>
</evidence>
<dbReference type="EMBL" id="JAGKHQ010000006">
    <property type="protein sequence ID" value="KAG7513695.1"/>
    <property type="molecule type" value="Genomic_DNA"/>
</dbReference>
<keyword evidence="10" id="KW-0175">Coiled coil</keyword>
<dbReference type="Proteomes" id="UP000693946">
    <property type="component" value="Linkage Group LG14"/>
</dbReference>
<evidence type="ECO:0000259" key="12">
    <source>
        <dbReference type="PROSITE" id="PS50106"/>
    </source>
</evidence>
<name>A0AAV6S9V9_SOLSE</name>
<feature type="compositionally biased region" description="Low complexity" evidence="11">
    <location>
        <begin position="1394"/>
        <end position="1407"/>
    </location>
</feature>
<feature type="compositionally biased region" description="Basic and acidic residues" evidence="11">
    <location>
        <begin position="76"/>
        <end position="102"/>
    </location>
</feature>
<feature type="region of interest" description="Disordered" evidence="11">
    <location>
        <begin position="499"/>
        <end position="546"/>
    </location>
</feature>
<dbReference type="GO" id="GO:0005912">
    <property type="term" value="C:adherens junction"/>
    <property type="evidence" value="ECO:0007669"/>
    <property type="project" value="TreeGrafter"/>
</dbReference>
<feature type="compositionally biased region" description="Polar residues" evidence="11">
    <location>
        <begin position="1205"/>
        <end position="1215"/>
    </location>
</feature>
<feature type="compositionally biased region" description="Basic and acidic residues" evidence="11">
    <location>
        <begin position="137"/>
        <end position="169"/>
    </location>
</feature>
<keyword evidence="5" id="KW-0597">Phosphoprotein</keyword>
<dbReference type="Pfam" id="PF00595">
    <property type="entry name" value="PDZ"/>
    <property type="match status" value="1"/>
</dbReference>
<dbReference type="FunFam" id="2.30.42.10:FF:000100">
    <property type="entry name" value="Shroom family member 2"/>
    <property type="match status" value="1"/>
</dbReference>
<feature type="compositionally biased region" description="Polar residues" evidence="11">
    <location>
        <begin position="673"/>
        <end position="682"/>
    </location>
</feature>
<evidence type="ECO:0000256" key="7">
    <source>
        <dbReference type="ARBA" id="ARBA00023203"/>
    </source>
</evidence>
<evidence type="ECO:0000259" key="13">
    <source>
        <dbReference type="PROSITE" id="PS51306"/>
    </source>
</evidence>
<feature type="compositionally biased region" description="Low complexity" evidence="11">
    <location>
        <begin position="1154"/>
        <end position="1165"/>
    </location>
</feature>
<feature type="domain" description="PDZ" evidence="12">
    <location>
        <begin position="414"/>
        <end position="495"/>
    </location>
</feature>
<evidence type="ECO:0000313" key="16">
    <source>
        <dbReference type="Proteomes" id="UP000693946"/>
    </source>
</evidence>
<gene>
    <name evidence="15" type="ORF">JOB18_014337</name>
</gene>
<feature type="compositionally biased region" description="Basic and acidic residues" evidence="11">
    <location>
        <begin position="1241"/>
        <end position="1265"/>
    </location>
</feature>
<feature type="compositionally biased region" description="Low complexity" evidence="11">
    <location>
        <begin position="532"/>
        <end position="542"/>
    </location>
</feature>
<feature type="compositionally biased region" description="Basic and acidic residues" evidence="11">
    <location>
        <begin position="727"/>
        <end position="741"/>
    </location>
</feature>
<feature type="compositionally biased region" description="Polar residues" evidence="11">
    <location>
        <begin position="747"/>
        <end position="774"/>
    </location>
</feature>
<feature type="coiled-coil region" evidence="10">
    <location>
        <begin position="1657"/>
        <end position="1710"/>
    </location>
</feature>
<feature type="region of interest" description="Disordered" evidence="11">
    <location>
        <begin position="561"/>
        <end position="613"/>
    </location>
</feature>
<feature type="compositionally biased region" description="Basic and acidic residues" evidence="11">
    <location>
        <begin position="295"/>
        <end position="322"/>
    </location>
</feature>
<protein>
    <submittedName>
        <fullName evidence="15">Shroom2 isoform X1</fullName>
    </submittedName>
</protein>
<feature type="compositionally biased region" description="Basic and acidic residues" evidence="11">
    <location>
        <begin position="247"/>
        <end position="285"/>
    </location>
</feature>
<feature type="compositionally biased region" description="Basic and acidic residues" evidence="11">
    <location>
        <begin position="706"/>
        <end position="720"/>
    </location>
</feature>
<dbReference type="PANTHER" id="PTHR15012:SF8">
    <property type="entry name" value="PROTEIN SHROOM2"/>
    <property type="match status" value="1"/>
</dbReference>
<feature type="compositionally biased region" description="Polar residues" evidence="11">
    <location>
        <begin position="1361"/>
        <end position="1375"/>
    </location>
</feature>
<evidence type="ECO:0000313" key="15">
    <source>
        <dbReference type="EMBL" id="KAG7513695.1"/>
    </source>
</evidence>
<feature type="compositionally biased region" description="Polar residues" evidence="11">
    <location>
        <begin position="194"/>
        <end position="206"/>
    </location>
</feature>
<dbReference type="CDD" id="cd06750">
    <property type="entry name" value="PDZ_shroom2_3_4-like"/>
    <property type="match status" value="1"/>
</dbReference>
<feature type="region of interest" description="Disordered" evidence="11">
    <location>
        <begin position="844"/>
        <end position="994"/>
    </location>
</feature>
<dbReference type="PROSITE" id="PS50106">
    <property type="entry name" value="PDZ"/>
    <property type="match status" value="1"/>
</dbReference>
<dbReference type="Pfam" id="PF08687">
    <property type="entry name" value="ASD2"/>
    <property type="match status" value="1"/>
</dbReference>
<dbReference type="Pfam" id="PF08688">
    <property type="entry name" value="ASD1"/>
    <property type="match status" value="1"/>
</dbReference>
<evidence type="ECO:0000256" key="11">
    <source>
        <dbReference type="SAM" id="MobiDB-lite"/>
    </source>
</evidence>
<feature type="coiled-coil region" evidence="10">
    <location>
        <begin position="1751"/>
        <end position="1778"/>
    </location>
</feature>
<evidence type="ECO:0000259" key="14">
    <source>
        <dbReference type="PROSITE" id="PS51307"/>
    </source>
</evidence>
<keyword evidence="4" id="KW-0963">Cytoplasm</keyword>
<dbReference type="InterPro" id="IPR027685">
    <property type="entry name" value="Shroom_fam"/>
</dbReference>
<reference evidence="15 16" key="1">
    <citation type="journal article" date="2021" name="Sci. Rep.">
        <title>Chromosome anchoring in Senegalese sole (Solea senegalensis) reveals sex-associated markers and genome rearrangements in flatfish.</title>
        <authorList>
            <person name="Guerrero-Cozar I."/>
            <person name="Gomez-Garrido J."/>
            <person name="Berbel C."/>
            <person name="Martinez-Blanch J.F."/>
            <person name="Alioto T."/>
            <person name="Claros M.G."/>
            <person name="Gagnaire P.A."/>
            <person name="Manchado M."/>
        </authorList>
    </citation>
    <scope>NUCLEOTIDE SEQUENCE [LARGE SCALE GENOMIC DNA]</scope>
    <source>
        <strain evidence="15">Sse05_10M</strain>
    </source>
</reference>
<sequence length="1867" mass="210163">MQVFYDIKVLYGCLFATAQYFSGYTKDRKCIATWPKQWPRRHCQRTTVYRGRQSLQRTTESTEDDSLQRTTESTEDDRVHRGQRSTEDDRVYRGQRSTEDNRVYMGRPSLQKTTESKEDYSLRRTKVYRGQQNRGQRSTEDNRVYRGRQSTEDVRVYRRRQTTEDDRIYRGRQNLQKTRVYRGRQSLTEDDSLQRMTESTEDNSLQRMVESHRGRQSPQRLRQSTEDDRLQKTTVYRGRQQSTEDDGVYRRRQSTEDDRVHRGRWSTEDDGVYRRRQSTEDDRLQKTTVYRGRRQSTEDDGVYRRRQSTEDDRVYRRRQSTEDDRKKEEEYECWVKAVEELPLLHRGRRRGIGFGVCRLHRFIQEFNLQHSDMDSDGYRNDFHYTETGSVWQHVTLEPSHAVDQRSRDADGWKLVEVFLSGGAPWGFTLRGGLEHREPLLITKVEEGSKAAAVCLQVGDELVNINEIPLSGYRQEAICLVKGSHKTLSVVVKRRNEPISRPHSWHSTKFNENQSEAAKTQSPPPPVWHNRYDASSSSADLSSGWEQTNLRRVSDQFSSLGSMDSLEHVPHPYTAGQLSPAKSNNSMEHLGGGKRDSAYSSFSTSSGTPDYTLSKSNAASTENVLYKVSQWDAGGKHGSRNSHGVAEGGKQDDKLMYFQMPGSEALQTEDPAGSRQSSSNRSNFGPVWHVPEKKKSSASPPPPPPPARRDSFAATKVHERGLVITEEPESRSSSEANAEHLRSHNLPLKNQGNHTQFGLNKQFSTSSSDVLQSQPHHPRHHSDKSTFYSPPRPTSKPQSASGYQCSTQEPPTNQRRSLSATAAEQNSDSSSHSRYYCVTTCQPTQTHPQLMSGKPEERRSFSGAESGSERKSVSPQTTSKAKYPLPQQHGKDSNGYNRHHVPTVPEISDDRGRQRGQNAQNAEIQNSSFPPTRPSENRRSLPLQPRDVPQDVRKISAHATPMLHSLSLDAAEPWEKPKGSASEESPDNKQMKRNERFATTLRNEIQMRKAKLQKSKSAAALQCAEDETEEDQDVWKSTPMSPDSSFTNIYKDHLKEAQARVLKATSFRRKDLEPVLGENSAAESLPSYPSSALGRRDVPPLPTLSELASTKSGPAAAPVTRIGGRKRFPTEKKVRSFSEPDKIHQVGVSCHENTSSSLDQQMLLSQGDNPGLSKHLSSHSHEDHASVTATGDAVKGLGSDEDAQTHKQSVLDQQRLGTFAEYEARWNPQKNPAETRASGRYRSADDILETRPEDRKSTSCVHERSRSSPSAEIYGQTFPVSSRSSEGEPAELLSSPARFSDCTDREKQAEFECLSAPPADGAAATAAENHTPTSASHSLTQPPSTPRKKPPPPRCSHISEAFTHSSSSPEGSSAFNPTHPAKADCEQGKGHGAAPHHPASSSSSSSSSSRRHSRPSSMEERRSPSPHFSPQRLSDRPPVSLQDQDANRMDHVIESPNSALKKVPIRIVHSEGVPEKENSLFLRHGDIPAADDAADDAADEVEPPGGNRLNSLAAARHDSVFCAFSRQRASVDTVLAAPTDDTHVTNNSLPPPPLTDEPATCSRRTEDQKREELLRDIMGKDKSLADVLDQSKMKTTMDLMEGIFPEGEQLLEEAQQRRKLPTKQSVSRLPEEREKEESVAAAVTMVTSSAYYSTSAPKAELLNKMKDMQETEDNSEEELDMDLSNKKQELIDSLSRKLQVLREARQSLQEDVLDNNALGDEVEVRVQQVCKPNELDKFRMFVGDLDKVVSLLLSLSGRLARVENALNSLEEDATSEERRTLTEKRKLLIRQHGDAKELKENLDRRERVVYDILASHLDVESLADYEHFVKMKSALIIEQRKLEDRVKLGEEQLKCLLDSLSIEQRLVL</sequence>
<comment type="subcellular location">
    <subcellularLocation>
        <location evidence="1">Cytoplasm</location>
        <location evidence="1">Cytoskeleton</location>
    </subcellularLocation>
</comment>